<keyword evidence="1" id="KW-0472">Membrane</keyword>
<sequence>MNKKEIVILIILSTVSLMLLFINLSLGGSNNWNVIIFISLGIYFREGIEIFIESRKNKKRKK</sequence>
<keyword evidence="1" id="KW-0812">Transmembrane</keyword>
<comment type="caution">
    <text evidence="2">The sequence shown here is derived from an EMBL/GenBank/DDBJ whole genome shotgun (WGS) entry which is preliminary data.</text>
</comment>
<evidence type="ECO:0000256" key="1">
    <source>
        <dbReference type="SAM" id="Phobius"/>
    </source>
</evidence>
<name>A0ABV4D9A8_9LACT</name>
<protein>
    <submittedName>
        <fullName evidence="2">Uncharacterized protein</fullName>
    </submittedName>
</protein>
<proteinExistence type="predicted"/>
<keyword evidence="3" id="KW-1185">Reference proteome</keyword>
<keyword evidence="1" id="KW-1133">Transmembrane helix</keyword>
<feature type="transmembrane region" description="Helical" evidence="1">
    <location>
        <begin position="7"/>
        <end position="26"/>
    </location>
</feature>
<organism evidence="2 3">
    <name type="scientific">Lactococcus ileimucosae</name>
    <dbReference type="NCBI Taxonomy" id="2941329"/>
    <lineage>
        <taxon>Bacteria</taxon>
        <taxon>Bacillati</taxon>
        <taxon>Bacillota</taxon>
        <taxon>Bacilli</taxon>
        <taxon>Lactobacillales</taxon>
        <taxon>Streptococcaceae</taxon>
        <taxon>Lactococcus</taxon>
    </lineage>
</organism>
<evidence type="ECO:0000313" key="3">
    <source>
        <dbReference type="Proteomes" id="UP001565283"/>
    </source>
</evidence>
<dbReference type="EMBL" id="JBCLSH010000052">
    <property type="protein sequence ID" value="MEY8444485.1"/>
    <property type="molecule type" value="Genomic_DNA"/>
</dbReference>
<evidence type="ECO:0000313" key="2">
    <source>
        <dbReference type="EMBL" id="MEY8444485.1"/>
    </source>
</evidence>
<accession>A0ABV4D9A8</accession>
<reference evidence="2 3" key="1">
    <citation type="submission" date="2024-03" db="EMBL/GenBank/DDBJ databases">
        <title>Mouse gut bacterial collection (mGBC) of GemPharmatech.</title>
        <authorList>
            <person name="He Y."/>
            <person name="Dong L."/>
            <person name="Wu D."/>
            <person name="Gao X."/>
            <person name="Lin Z."/>
        </authorList>
    </citation>
    <scope>NUCLEOTIDE SEQUENCE [LARGE SCALE GENOMIC DNA]</scope>
    <source>
        <strain evidence="2 3">61-15</strain>
    </source>
</reference>
<dbReference type="Proteomes" id="UP001565283">
    <property type="component" value="Unassembled WGS sequence"/>
</dbReference>
<feature type="transmembrane region" description="Helical" evidence="1">
    <location>
        <begin position="32"/>
        <end position="52"/>
    </location>
</feature>
<gene>
    <name evidence="2" type="ORF">AALA52_09625</name>
</gene>
<dbReference type="RefSeq" id="WP_251711972.1">
    <property type="nucleotide sequence ID" value="NZ_CALPDE010000002.1"/>
</dbReference>